<evidence type="ECO:0000256" key="1">
    <source>
        <dbReference type="ARBA" id="ARBA00033738"/>
    </source>
</evidence>
<dbReference type="InterPro" id="IPR051429">
    <property type="entry name" value="Encapsulin_nc"/>
</dbReference>
<evidence type="ECO:0000256" key="2">
    <source>
        <dbReference type="ARBA" id="ARBA00033743"/>
    </source>
</evidence>
<dbReference type="PANTHER" id="PTHR37165">
    <property type="entry name" value="PEPTIDASE U56 FAMILY"/>
    <property type="match status" value="1"/>
</dbReference>
<dbReference type="Gene3D" id="3.30.2320.10">
    <property type="entry name" value="hypothetical protein PF0899 domain"/>
    <property type="match status" value="1"/>
</dbReference>
<dbReference type="AlphaFoldDB" id="A0A1T5C526"/>
<dbReference type="NCBIfam" id="NF041155">
    <property type="entry name" value="encap_f1"/>
    <property type="match status" value="1"/>
</dbReference>
<reference evidence="6" key="1">
    <citation type="submission" date="2017-02" db="EMBL/GenBank/DDBJ databases">
        <authorList>
            <person name="Varghese N."/>
            <person name="Submissions S."/>
        </authorList>
    </citation>
    <scope>NUCLEOTIDE SEQUENCE [LARGE SCALE GENOMIC DNA]</scope>
    <source>
        <strain evidence="6">ATCC 35199</strain>
    </source>
</reference>
<comment type="similarity">
    <text evidence="2">Belongs to the encapsulin family. Family 1 subfamily.</text>
</comment>
<dbReference type="PIRSF" id="PIRSF019254">
    <property type="entry name" value="CFP29"/>
    <property type="match status" value="1"/>
</dbReference>
<dbReference type="PANTHER" id="PTHR37165:SF1">
    <property type="entry name" value="TYPE 1 ENCAPSULIN SHELL PROTEIN"/>
    <property type="match status" value="1"/>
</dbReference>
<dbReference type="EMBL" id="FUYN01000004">
    <property type="protein sequence ID" value="SKB54449.1"/>
    <property type="molecule type" value="Genomic_DNA"/>
</dbReference>
<evidence type="ECO:0000313" key="6">
    <source>
        <dbReference type="Proteomes" id="UP000243406"/>
    </source>
</evidence>
<dbReference type="Proteomes" id="UP000243406">
    <property type="component" value="Unassembled WGS sequence"/>
</dbReference>
<dbReference type="RefSeq" id="WP_079589812.1">
    <property type="nucleotide sequence ID" value="NZ_FUYN01000004.1"/>
</dbReference>
<dbReference type="Gene3D" id="3.30.2400.30">
    <property type="match status" value="1"/>
</dbReference>
<evidence type="ECO:0000313" key="5">
    <source>
        <dbReference type="EMBL" id="SKB54449.1"/>
    </source>
</evidence>
<evidence type="ECO:0000256" key="3">
    <source>
        <dbReference type="ARBA" id="ARBA00033787"/>
    </source>
</evidence>
<evidence type="ECO:0000256" key="4">
    <source>
        <dbReference type="ARBA" id="ARBA00050023"/>
    </source>
</evidence>
<dbReference type="Pfam" id="PF04454">
    <property type="entry name" value="Linocin_M18"/>
    <property type="match status" value="1"/>
</dbReference>
<dbReference type="GO" id="GO:0140737">
    <property type="term" value="C:encapsulin nanocompartment"/>
    <property type="evidence" value="ECO:0007669"/>
    <property type="project" value="UniProtKB-SubCell"/>
</dbReference>
<accession>A0A1T5C526</accession>
<keyword evidence="6" id="KW-1185">Reference proteome</keyword>
<gene>
    <name evidence="5" type="ORF">SAMN02745120_2010</name>
</gene>
<comment type="subcellular location">
    <subcellularLocation>
        <location evidence="1">Encapsulin nanocompartment</location>
    </subcellularLocation>
</comment>
<name>A0A1T5C526_9FIRM</name>
<sequence>MSMLKRNIAPMPSKVWDEIDERAKTVLMNILSARKVVHVEGPMGWDYAVVPEGRLDIIDKNEDSDVSVGTYRVKPLLEARISFELDRWELDNITRGAKDIDLEALEEATKKLALFEENLIYNGYEKAAIKGLKEVAEHNLDFGKDAVSILSAISEARFLLMESYVERPYSLVVGREAYKLLNTVHEGYPLIKTVSSIIDGKVILSEAVEGAFLMPYDHEDIELTIGQDFSIGYENHDDKKIKLFITESLTFRVLDEKLIVKFNI</sequence>
<organism evidence="5 6">
    <name type="scientific">Acetoanaerobium noterae</name>
    <dbReference type="NCBI Taxonomy" id="745369"/>
    <lineage>
        <taxon>Bacteria</taxon>
        <taxon>Bacillati</taxon>
        <taxon>Bacillota</taxon>
        <taxon>Clostridia</taxon>
        <taxon>Peptostreptococcales</taxon>
        <taxon>Filifactoraceae</taxon>
        <taxon>Acetoanaerobium</taxon>
    </lineage>
</organism>
<protein>
    <recommendedName>
        <fullName evidence="4">Type 1 encapsulin shell protein</fullName>
    </recommendedName>
</protein>
<dbReference type="InterPro" id="IPR007544">
    <property type="entry name" value="ENCAP"/>
</dbReference>
<dbReference type="OrthoDB" id="2922at2"/>
<proteinExistence type="inferred from homology"/>
<keyword evidence="3" id="KW-1284">Encapsulin nanocompartment</keyword>